<dbReference type="AlphaFoldDB" id="A0A366HUE8"/>
<dbReference type="OrthoDB" id="175359at2"/>
<feature type="domain" description="VWFA" evidence="3">
    <location>
        <begin position="94"/>
        <end position="203"/>
    </location>
</feature>
<evidence type="ECO:0000313" key="4">
    <source>
        <dbReference type="EMBL" id="RBP47911.1"/>
    </source>
</evidence>
<keyword evidence="1" id="KW-0472">Membrane</keyword>
<dbReference type="InterPro" id="IPR011933">
    <property type="entry name" value="Double_TM_dom"/>
</dbReference>
<dbReference type="RefSeq" id="WP_113956804.1">
    <property type="nucleotide sequence ID" value="NZ_QNRR01000001.1"/>
</dbReference>
<gene>
    <name evidence="4" type="ORF">DES53_101711</name>
</gene>
<dbReference type="Pfam" id="PF13519">
    <property type="entry name" value="VWA_2"/>
    <property type="match status" value="1"/>
</dbReference>
<dbReference type="InterPro" id="IPR024163">
    <property type="entry name" value="Aerotolerance_reg_N"/>
</dbReference>
<feature type="domain" description="Aerotolerance regulator N-terminal" evidence="2">
    <location>
        <begin position="1"/>
        <end position="76"/>
    </location>
</feature>
<name>A0A366HUE8_9BACT</name>
<feature type="transmembrane region" description="Helical" evidence="1">
    <location>
        <begin position="56"/>
        <end position="73"/>
    </location>
</feature>
<dbReference type="PANTHER" id="PTHR37464:SF1">
    <property type="entry name" value="BLL2463 PROTEIN"/>
    <property type="match status" value="1"/>
</dbReference>
<sequence>MNFLFPLFALAAAAVAIPILLHFRRQPPQKVVPFSSLMFLEQTPVPPKTRRKLEDWLLLALRCLALILLALMFSRPFVRSQKTAFAEGGVSWCILVDTSASMHREEVWEQVEEKYGVALEQVGEADALLVATFDDHPRLLLDHEAWEKVPVGTRRVAAASLLQDVEPTWAGTNLGEALVFAAQQLSSEGTGKHGERRIVLISDVQEGAALEALQSTSWPEHVIVDVDPVEAPWKNNFTLTAAPPVTEEAAASLDAVPSSMNREGQGQVRVRVTNSRDSEVEKFSLQWSTSGDVVEATVPSGGSRILNAPARSELATDGQLNLRGDGESLDNHLFVAKPIARPARVVCVGQGLSRNETVSPLFYLERALKPTAAFLPELVVTNSSELRGVDLQDADVVMLFGEAPEAAREILQNWVKAGGALLAVAASGDRGDTLRALGAAPEVKLKDVEEDALLQDLDFSHPLLRTFAESGVRDFTRIRFWKHRTIEGVEGMKNAAVIARFEGGSPAWVEWPLEKGRVLAMMAGWQPSDSQLAVASKFVPLLYSLLDWAQGSELSAQSLVVGDAIAAQPSWKGVLPVKRPDGRTENWNVDAEKMWHGTDMPGIYVVGTGDAARSVAVNLAPNEGRLAPMDMQRLADAGVKLKSTGASAMGTKTEAEEAAAERRVEDSEHEQRQKGWKVLLLAALLVLFLETWLAGRRSRGVQMRSQPTTQAA</sequence>
<dbReference type="Pfam" id="PF07584">
    <property type="entry name" value="BatA"/>
    <property type="match status" value="1"/>
</dbReference>
<dbReference type="InterPro" id="IPR036465">
    <property type="entry name" value="vWFA_dom_sf"/>
</dbReference>
<keyword evidence="5" id="KW-1185">Reference proteome</keyword>
<evidence type="ECO:0000259" key="2">
    <source>
        <dbReference type="Pfam" id="PF07584"/>
    </source>
</evidence>
<dbReference type="PANTHER" id="PTHR37464">
    <property type="entry name" value="BLL2463 PROTEIN"/>
    <property type="match status" value="1"/>
</dbReference>
<dbReference type="CDD" id="cd00198">
    <property type="entry name" value="vWFA"/>
    <property type="match status" value="1"/>
</dbReference>
<dbReference type="Gene3D" id="3.40.50.880">
    <property type="match status" value="1"/>
</dbReference>
<dbReference type="SUPFAM" id="SSF53300">
    <property type="entry name" value="vWA-like"/>
    <property type="match status" value="1"/>
</dbReference>
<keyword evidence="1" id="KW-1133">Transmembrane helix</keyword>
<reference evidence="4 5" key="1">
    <citation type="submission" date="2018-06" db="EMBL/GenBank/DDBJ databases">
        <title>Genomic Encyclopedia of Type Strains, Phase IV (KMG-IV): sequencing the most valuable type-strain genomes for metagenomic binning, comparative biology and taxonomic classification.</title>
        <authorList>
            <person name="Goeker M."/>
        </authorList>
    </citation>
    <scope>NUCLEOTIDE SEQUENCE [LARGE SCALE GENOMIC DNA]</scope>
    <source>
        <strain evidence="4 5">DSM 25532</strain>
    </source>
</reference>
<evidence type="ECO:0000313" key="5">
    <source>
        <dbReference type="Proteomes" id="UP000253426"/>
    </source>
</evidence>
<dbReference type="SUPFAM" id="SSF52317">
    <property type="entry name" value="Class I glutamine amidotransferase-like"/>
    <property type="match status" value="1"/>
</dbReference>
<organism evidence="4 5">
    <name type="scientific">Roseimicrobium gellanilyticum</name>
    <dbReference type="NCBI Taxonomy" id="748857"/>
    <lineage>
        <taxon>Bacteria</taxon>
        <taxon>Pseudomonadati</taxon>
        <taxon>Verrucomicrobiota</taxon>
        <taxon>Verrucomicrobiia</taxon>
        <taxon>Verrucomicrobiales</taxon>
        <taxon>Verrucomicrobiaceae</taxon>
        <taxon>Roseimicrobium</taxon>
    </lineage>
</organism>
<dbReference type="Gene3D" id="3.40.50.410">
    <property type="entry name" value="von Willebrand factor, type A domain"/>
    <property type="match status" value="1"/>
</dbReference>
<dbReference type="Proteomes" id="UP000253426">
    <property type="component" value="Unassembled WGS sequence"/>
</dbReference>
<dbReference type="EMBL" id="QNRR01000001">
    <property type="protein sequence ID" value="RBP47911.1"/>
    <property type="molecule type" value="Genomic_DNA"/>
</dbReference>
<evidence type="ECO:0000259" key="3">
    <source>
        <dbReference type="Pfam" id="PF13519"/>
    </source>
</evidence>
<keyword evidence="1" id="KW-0812">Transmembrane</keyword>
<dbReference type="InterPro" id="IPR002035">
    <property type="entry name" value="VWF_A"/>
</dbReference>
<protein>
    <submittedName>
        <fullName evidence="4">Putative membrane protein (TIGR02226 family)</fullName>
    </submittedName>
</protein>
<dbReference type="NCBIfam" id="TIGR02226">
    <property type="entry name" value="two_anch"/>
    <property type="match status" value="1"/>
</dbReference>
<proteinExistence type="predicted"/>
<accession>A0A366HUE8</accession>
<comment type="caution">
    <text evidence="4">The sequence shown here is derived from an EMBL/GenBank/DDBJ whole genome shotgun (WGS) entry which is preliminary data.</text>
</comment>
<dbReference type="InterPro" id="IPR029062">
    <property type="entry name" value="Class_I_gatase-like"/>
</dbReference>
<evidence type="ECO:0000256" key="1">
    <source>
        <dbReference type="SAM" id="Phobius"/>
    </source>
</evidence>